<dbReference type="Proteomes" id="UP000244855">
    <property type="component" value="Unassembled WGS sequence"/>
</dbReference>
<organism evidence="2 3">
    <name type="scientific">Periconia macrospinosa</name>
    <dbReference type="NCBI Taxonomy" id="97972"/>
    <lineage>
        <taxon>Eukaryota</taxon>
        <taxon>Fungi</taxon>
        <taxon>Dikarya</taxon>
        <taxon>Ascomycota</taxon>
        <taxon>Pezizomycotina</taxon>
        <taxon>Dothideomycetes</taxon>
        <taxon>Pleosporomycetidae</taxon>
        <taxon>Pleosporales</taxon>
        <taxon>Massarineae</taxon>
        <taxon>Periconiaceae</taxon>
        <taxon>Periconia</taxon>
    </lineage>
</organism>
<dbReference type="AlphaFoldDB" id="A0A2V1CYI1"/>
<evidence type="ECO:0000313" key="3">
    <source>
        <dbReference type="Proteomes" id="UP000244855"/>
    </source>
</evidence>
<accession>A0A2V1CYI1</accession>
<evidence type="ECO:0000256" key="1">
    <source>
        <dbReference type="SAM" id="MobiDB-lite"/>
    </source>
</evidence>
<protein>
    <submittedName>
        <fullName evidence="2">Uncharacterized protein</fullName>
    </submittedName>
</protein>
<name>A0A2V1CYI1_9PLEO</name>
<feature type="region of interest" description="Disordered" evidence="1">
    <location>
        <begin position="1"/>
        <end position="30"/>
    </location>
</feature>
<proteinExistence type="predicted"/>
<reference evidence="2 3" key="1">
    <citation type="journal article" date="2018" name="Sci. Rep.">
        <title>Comparative genomics provides insights into the lifestyle and reveals functional heterogeneity of dark septate endophytic fungi.</title>
        <authorList>
            <person name="Knapp D.G."/>
            <person name="Nemeth J.B."/>
            <person name="Barry K."/>
            <person name="Hainaut M."/>
            <person name="Henrissat B."/>
            <person name="Johnson J."/>
            <person name="Kuo A."/>
            <person name="Lim J.H.P."/>
            <person name="Lipzen A."/>
            <person name="Nolan M."/>
            <person name="Ohm R.A."/>
            <person name="Tamas L."/>
            <person name="Grigoriev I.V."/>
            <person name="Spatafora J.W."/>
            <person name="Nagy L.G."/>
            <person name="Kovacs G.M."/>
        </authorList>
    </citation>
    <scope>NUCLEOTIDE SEQUENCE [LARGE SCALE GENOMIC DNA]</scope>
    <source>
        <strain evidence="2 3">DSE2036</strain>
    </source>
</reference>
<sequence length="155" mass="17610">MRRRTFIPLRPKRPLEEQIPEPLRTPPVNHGMENVVESRASPSDNAPILVPEQSRNMNEADAPQFLGSFSSGNAPMQWPSQVAQSNTMWLLPPYHDQSSSLALLLRTELEAHKVTKEMLHSTERRRQEAVKHCERLQNDINGLSTSYNLACSTIQ</sequence>
<evidence type="ECO:0000313" key="2">
    <source>
        <dbReference type="EMBL" id="PVH90243.1"/>
    </source>
</evidence>
<dbReference type="OrthoDB" id="3792715at2759"/>
<keyword evidence="3" id="KW-1185">Reference proteome</keyword>
<dbReference type="EMBL" id="KZ806509">
    <property type="protein sequence ID" value="PVH90243.1"/>
    <property type="molecule type" value="Genomic_DNA"/>
</dbReference>
<gene>
    <name evidence="2" type="ORF">DM02DRAFT_665330</name>
</gene>